<gene>
    <name evidence="2" type="ORF">TVAG_594670</name>
</gene>
<proteinExistence type="predicted"/>
<dbReference type="InterPro" id="IPR029147">
    <property type="entry name" value="CFAP77"/>
</dbReference>
<name>A2GF68_TRIV3</name>
<dbReference type="OrthoDB" id="532484at2759"/>
<feature type="region of interest" description="Disordered" evidence="1">
    <location>
        <begin position="1"/>
        <end position="41"/>
    </location>
</feature>
<organism evidence="2 3">
    <name type="scientific">Trichomonas vaginalis (strain ATCC PRA-98 / G3)</name>
    <dbReference type="NCBI Taxonomy" id="412133"/>
    <lineage>
        <taxon>Eukaryota</taxon>
        <taxon>Metamonada</taxon>
        <taxon>Parabasalia</taxon>
        <taxon>Trichomonadida</taxon>
        <taxon>Trichomonadidae</taxon>
        <taxon>Trichomonas</taxon>
    </lineage>
</organism>
<dbReference type="InParanoid" id="A2GF68"/>
<dbReference type="EMBL" id="DS115494">
    <property type="protein sequence ID" value="EAX84200.1"/>
    <property type="molecule type" value="Genomic_DNA"/>
</dbReference>
<dbReference type="RefSeq" id="XP_001297130.1">
    <property type="nucleotide sequence ID" value="XM_001297129.1"/>
</dbReference>
<dbReference type="PANTHER" id="PTHR28617:SF1">
    <property type="entry name" value="CILIA- AND FLAGELLA-ASSOCIATED PROTEIN 77"/>
    <property type="match status" value="1"/>
</dbReference>
<reference evidence="2" key="1">
    <citation type="submission" date="2006-10" db="EMBL/GenBank/DDBJ databases">
        <authorList>
            <person name="Amadeo P."/>
            <person name="Zhao Q."/>
            <person name="Wortman J."/>
            <person name="Fraser-Liggett C."/>
            <person name="Carlton J."/>
        </authorList>
    </citation>
    <scope>NUCLEOTIDE SEQUENCE</scope>
    <source>
        <strain evidence="2">G3</strain>
    </source>
</reference>
<sequence length="133" mass="15519">MKPRAFRDMRPSMLKNPLLSRNKVGHAPPSTHDLPPEDFRYGCRTKVGDGVKEMFQNWEKVDNPPEQLPSTRRTTEFKPSNDYIATNRAAIRHGCRTAKEFREYQQNHPIMKKPEMLTAQWNQNQTSTHVLLT</sequence>
<dbReference type="SMR" id="A2GF68"/>
<dbReference type="VEuPathDB" id="TrichDB:TVAGG3_0749430"/>
<evidence type="ECO:0000313" key="2">
    <source>
        <dbReference type="EMBL" id="EAX84200.1"/>
    </source>
</evidence>
<evidence type="ECO:0000313" key="3">
    <source>
        <dbReference type="Proteomes" id="UP000001542"/>
    </source>
</evidence>
<dbReference type="AlphaFoldDB" id="A2GF68"/>
<dbReference type="VEuPathDB" id="TrichDB:TVAG_594670"/>
<reference evidence="2" key="2">
    <citation type="journal article" date="2007" name="Science">
        <title>Draft genome sequence of the sexually transmitted pathogen Trichomonas vaginalis.</title>
        <authorList>
            <person name="Carlton J.M."/>
            <person name="Hirt R.P."/>
            <person name="Silva J.C."/>
            <person name="Delcher A.L."/>
            <person name="Schatz M."/>
            <person name="Zhao Q."/>
            <person name="Wortman J.R."/>
            <person name="Bidwell S.L."/>
            <person name="Alsmark U.C.M."/>
            <person name="Besteiro S."/>
            <person name="Sicheritz-Ponten T."/>
            <person name="Noel C.J."/>
            <person name="Dacks J.B."/>
            <person name="Foster P.G."/>
            <person name="Simillion C."/>
            <person name="Van de Peer Y."/>
            <person name="Miranda-Saavedra D."/>
            <person name="Barton G.J."/>
            <person name="Westrop G.D."/>
            <person name="Mueller S."/>
            <person name="Dessi D."/>
            <person name="Fiori P.L."/>
            <person name="Ren Q."/>
            <person name="Paulsen I."/>
            <person name="Zhang H."/>
            <person name="Bastida-Corcuera F.D."/>
            <person name="Simoes-Barbosa A."/>
            <person name="Brown M.T."/>
            <person name="Hayes R.D."/>
            <person name="Mukherjee M."/>
            <person name="Okumura C.Y."/>
            <person name="Schneider R."/>
            <person name="Smith A.J."/>
            <person name="Vanacova S."/>
            <person name="Villalvazo M."/>
            <person name="Haas B.J."/>
            <person name="Pertea M."/>
            <person name="Feldblyum T.V."/>
            <person name="Utterback T.R."/>
            <person name="Shu C.L."/>
            <person name="Osoegawa K."/>
            <person name="de Jong P.J."/>
            <person name="Hrdy I."/>
            <person name="Horvathova L."/>
            <person name="Zubacova Z."/>
            <person name="Dolezal P."/>
            <person name="Malik S.B."/>
            <person name="Logsdon J.M. Jr."/>
            <person name="Henze K."/>
            <person name="Gupta A."/>
            <person name="Wang C.C."/>
            <person name="Dunne R.L."/>
            <person name="Upcroft J.A."/>
            <person name="Upcroft P."/>
            <person name="White O."/>
            <person name="Salzberg S.L."/>
            <person name="Tang P."/>
            <person name="Chiu C.-H."/>
            <person name="Lee Y.-S."/>
            <person name="Embley T.M."/>
            <person name="Coombs G.H."/>
            <person name="Mottram J.C."/>
            <person name="Tachezy J."/>
            <person name="Fraser-Liggett C.M."/>
            <person name="Johnson P.J."/>
        </authorList>
    </citation>
    <scope>NUCLEOTIDE SEQUENCE [LARGE SCALE GENOMIC DNA]</scope>
    <source>
        <strain evidence="2">G3</strain>
    </source>
</reference>
<protein>
    <submittedName>
        <fullName evidence="2">Uncharacterized protein</fullName>
    </submittedName>
</protein>
<dbReference type="Pfam" id="PF14825">
    <property type="entry name" value="CFAP77"/>
    <property type="match status" value="1"/>
</dbReference>
<dbReference type="Proteomes" id="UP000001542">
    <property type="component" value="Unassembled WGS sequence"/>
</dbReference>
<dbReference type="KEGG" id="tva:4741832"/>
<feature type="compositionally biased region" description="Basic and acidic residues" evidence="1">
    <location>
        <begin position="1"/>
        <end position="10"/>
    </location>
</feature>
<keyword evidence="3" id="KW-1185">Reference proteome</keyword>
<evidence type="ECO:0000256" key="1">
    <source>
        <dbReference type="SAM" id="MobiDB-lite"/>
    </source>
</evidence>
<dbReference type="PANTHER" id="PTHR28617">
    <property type="entry name" value="CILIA- AND FLAGELLA-ASSOCIATED PROTEIN 77"/>
    <property type="match status" value="1"/>
</dbReference>
<accession>A2GF68</accession>